<dbReference type="EMBL" id="JAPJUH010000008">
    <property type="protein sequence ID" value="MCX3267496.1"/>
    <property type="molecule type" value="Genomic_DNA"/>
</dbReference>
<organism evidence="2 3">
    <name type="scientific">Pedobacter agri</name>
    <dbReference type="NCBI Taxonomy" id="454586"/>
    <lineage>
        <taxon>Bacteria</taxon>
        <taxon>Pseudomonadati</taxon>
        <taxon>Bacteroidota</taxon>
        <taxon>Sphingobacteriia</taxon>
        <taxon>Sphingobacteriales</taxon>
        <taxon>Sphingobacteriaceae</taxon>
        <taxon>Pedobacter</taxon>
    </lineage>
</organism>
<keyword evidence="3" id="KW-1185">Reference proteome</keyword>
<feature type="coiled-coil region" evidence="1">
    <location>
        <begin position="112"/>
        <end position="139"/>
    </location>
</feature>
<gene>
    <name evidence="2" type="ORF">OQZ29_22235</name>
</gene>
<sequence length="139" mass="16473">MNVKEIIYAFIKKNEEINRSLTDLKLSEDNSDDIIKRFAENLLKHDFNSSLGYYYLLLLQLDNEKEIIKQYELEDIRLLFNSLLKIQKDNLNLYVEQGNFEWAVMDNKANAEKILEEGLEIAKKRVEELTNLLTDIKEK</sequence>
<comment type="caution">
    <text evidence="2">The sequence shown here is derived from an EMBL/GenBank/DDBJ whole genome shotgun (WGS) entry which is preliminary data.</text>
</comment>
<dbReference type="Gene3D" id="1.25.40.10">
    <property type="entry name" value="Tetratricopeptide repeat domain"/>
    <property type="match status" value="1"/>
</dbReference>
<dbReference type="Proteomes" id="UP001142592">
    <property type="component" value="Unassembled WGS sequence"/>
</dbReference>
<proteinExistence type="predicted"/>
<protein>
    <submittedName>
        <fullName evidence="2">Uncharacterized protein</fullName>
    </submittedName>
</protein>
<evidence type="ECO:0000313" key="2">
    <source>
        <dbReference type="EMBL" id="MCX3267496.1"/>
    </source>
</evidence>
<accession>A0A9X3DI21</accession>
<evidence type="ECO:0000256" key="1">
    <source>
        <dbReference type="SAM" id="Coils"/>
    </source>
</evidence>
<dbReference type="RefSeq" id="WP_010602276.1">
    <property type="nucleotide sequence ID" value="NZ_JAPJUH010000008.1"/>
</dbReference>
<dbReference type="InterPro" id="IPR011990">
    <property type="entry name" value="TPR-like_helical_dom_sf"/>
</dbReference>
<name>A0A9X3DI21_9SPHI</name>
<reference evidence="2" key="1">
    <citation type="submission" date="2022-11" db="EMBL/GenBank/DDBJ databases">
        <authorList>
            <person name="Graham C."/>
            <person name="Newman J.D."/>
        </authorList>
    </citation>
    <scope>NUCLEOTIDE SEQUENCE</scope>
    <source>
        <strain evidence="2">DSM 19486</strain>
    </source>
</reference>
<dbReference type="AlphaFoldDB" id="A0A9X3DI21"/>
<evidence type="ECO:0000313" key="3">
    <source>
        <dbReference type="Proteomes" id="UP001142592"/>
    </source>
</evidence>
<keyword evidence="1" id="KW-0175">Coiled coil</keyword>